<name>A0A2P7SD68_9HYPH</name>
<dbReference type="GO" id="GO:0003700">
    <property type="term" value="F:DNA-binding transcription factor activity"/>
    <property type="evidence" value="ECO:0007669"/>
    <property type="project" value="InterPro"/>
</dbReference>
<keyword evidence="8" id="KW-1185">Reference proteome</keyword>
<organism evidence="7 8">
    <name type="scientific">Pseudaminobacter soli</name>
    <name type="common">ex Li et al. 2025</name>
    <dbReference type="NCBI Taxonomy" id="1295366"/>
    <lineage>
        <taxon>Bacteria</taxon>
        <taxon>Pseudomonadati</taxon>
        <taxon>Pseudomonadota</taxon>
        <taxon>Alphaproteobacteria</taxon>
        <taxon>Hyphomicrobiales</taxon>
        <taxon>Phyllobacteriaceae</taxon>
        <taxon>Pseudaminobacter</taxon>
    </lineage>
</organism>
<proteinExistence type="inferred from homology"/>
<dbReference type="Proteomes" id="UP000240653">
    <property type="component" value="Unassembled WGS sequence"/>
</dbReference>
<gene>
    <name evidence="7" type="ORF">C7I85_14205</name>
</gene>
<dbReference type="CDD" id="cd08465">
    <property type="entry name" value="PBP2_ToxR"/>
    <property type="match status" value="1"/>
</dbReference>
<comment type="similarity">
    <text evidence="1">Belongs to the LysR transcriptional regulatory family.</text>
</comment>
<reference evidence="7 8" key="1">
    <citation type="submission" date="2018-03" db="EMBL/GenBank/DDBJ databases">
        <title>The draft genome of Mesorhizobium soli JCM 19897.</title>
        <authorList>
            <person name="Li L."/>
            <person name="Liu L."/>
            <person name="Liang L."/>
            <person name="Wang T."/>
            <person name="Zhang X."/>
        </authorList>
    </citation>
    <scope>NUCLEOTIDE SEQUENCE [LARGE SCALE GENOMIC DNA]</scope>
    <source>
        <strain evidence="7 8">JCM 19897</strain>
    </source>
</reference>
<accession>A0A2P7SD68</accession>
<evidence type="ECO:0000256" key="3">
    <source>
        <dbReference type="ARBA" id="ARBA00023015"/>
    </source>
</evidence>
<dbReference type="InterPro" id="IPR005119">
    <property type="entry name" value="LysR_subst-bd"/>
</dbReference>
<keyword evidence="5" id="KW-0804">Transcription</keyword>
<dbReference type="SUPFAM" id="SSF53850">
    <property type="entry name" value="Periplasmic binding protein-like II"/>
    <property type="match status" value="1"/>
</dbReference>
<dbReference type="PANTHER" id="PTHR30118:SF15">
    <property type="entry name" value="TRANSCRIPTIONAL REGULATORY PROTEIN"/>
    <property type="match status" value="1"/>
</dbReference>
<feature type="domain" description="HTH lysR-type" evidence="6">
    <location>
        <begin position="7"/>
        <end position="64"/>
    </location>
</feature>
<dbReference type="EMBL" id="PXYL01000006">
    <property type="protein sequence ID" value="PSJ60452.1"/>
    <property type="molecule type" value="Genomic_DNA"/>
</dbReference>
<keyword evidence="2" id="KW-0536">Nodulation</keyword>
<dbReference type="PROSITE" id="PS50931">
    <property type="entry name" value="HTH_LYSR"/>
    <property type="match status" value="1"/>
</dbReference>
<evidence type="ECO:0000256" key="4">
    <source>
        <dbReference type="ARBA" id="ARBA00023125"/>
    </source>
</evidence>
<dbReference type="Pfam" id="PF00126">
    <property type="entry name" value="HTH_1"/>
    <property type="match status" value="1"/>
</dbReference>
<sequence>MNSLRGIDLNLLVVLDALLAERHVSRAAVRLNMSQPAVSHALGRLRELLGDPLLVRRGGGLVPTTRALELARPLADALTQVRAVLGPVHFDPASQTHAFRLAMSDYGAGLVLPRLVRKLRREAPGIDLIVTQSSRDAMTAQVSDGDIDLALGVFPMLPTRLQSQVLFEERFVCLLDRSTLATEDGLSFDAYMARPHALVAVRGEADTEIDDRVTALGGRRRVALILPHWKVAPGLIAGTDLVLTVARRSLESVAPDERLTIVDAPFAIPSFSFVQIWHERREADPGHRWLREAVAEAAGGS</sequence>
<evidence type="ECO:0000256" key="1">
    <source>
        <dbReference type="ARBA" id="ARBA00009437"/>
    </source>
</evidence>
<dbReference type="OrthoDB" id="528082at2"/>
<dbReference type="InterPro" id="IPR000847">
    <property type="entry name" value="LysR_HTH_N"/>
</dbReference>
<dbReference type="RefSeq" id="WP_106724774.1">
    <property type="nucleotide sequence ID" value="NZ_PXYL01000006.1"/>
</dbReference>
<dbReference type="InterPro" id="IPR036390">
    <property type="entry name" value="WH_DNA-bd_sf"/>
</dbReference>
<dbReference type="InterPro" id="IPR050389">
    <property type="entry name" value="LysR-type_TF"/>
</dbReference>
<keyword evidence="3" id="KW-0805">Transcription regulation</keyword>
<comment type="caution">
    <text evidence="7">The sequence shown here is derived from an EMBL/GenBank/DDBJ whole genome shotgun (WGS) entry which is preliminary data.</text>
</comment>
<dbReference type="Gene3D" id="1.10.10.10">
    <property type="entry name" value="Winged helix-like DNA-binding domain superfamily/Winged helix DNA-binding domain"/>
    <property type="match status" value="1"/>
</dbReference>
<evidence type="ECO:0000313" key="8">
    <source>
        <dbReference type="Proteomes" id="UP000240653"/>
    </source>
</evidence>
<dbReference type="AlphaFoldDB" id="A0A2P7SD68"/>
<dbReference type="GO" id="GO:0003677">
    <property type="term" value="F:DNA binding"/>
    <property type="evidence" value="ECO:0007669"/>
    <property type="project" value="UniProtKB-KW"/>
</dbReference>
<evidence type="ECO:0000259" key="6">
    <source>
        <dbReference type="PROSITE" id="PS50931"/>
    </source>
</evidence>
<dbReference type="InterPro" id="IPR036388">
    <property type="entry name" value="WH-like_DNA-bd_sf"/>
</dbReference>
<evidence type="ECO:0000256" key="2">
    <source>
        <dbReference type="ARBA" id="ARBA00022458"/>
    </source>
</evidence>
<dbReference type="Gene3D" id="3.40.190.10">
    <property type="entry name" value="Periplasmic binding protein-like II"/>
    <property type="match status" value="2"/>
</dbReference>
<keyword evidence="4" id="KW-0238">DNA-binding</keyword>
<evidence type="ECO:0000256" key="5">
    <source>
        <dbReference type="ARBA" id="ARBA00023163"/>
    </source>
</evidence>
<dbReference type="PANTHER" id="PTHR30118">
    <property type="entry name" value="HTH-TYPE TRANSCRIPTIONAL REGULATOR LEUO-RELATED"/>
    <property type="match status" value="1"/>
</dbReference>
<protein>
    <submittedName>
        <fullName evidence="7">LysR family transcriptional regulator</fullName>
    </submittedName>
</protein>
<dbReference type="PRINTS" id="PR00039">
    <property type="entry name" value="HTHLYSR"/>
</dbReference>
<dbReference type="Pfam" id="PF03466">
    <property type="entry name" value="LysR_substrate"/>
    <property type="match status" value="1"/>
</dbReference>
<dbReference type="SUPFAM" id="SSF46785">
    <property type="entry name" value="Winged helix' DNA-binding domain"/>
    <property type="match status" value="1"/>
</dbReference>
<evidence type="ECO:0000313" key="7">
    <source>
        <dbReference type="EMBL" id="PSJ60452.1"/>
    </source>
</evidence>